<reference evidence="2 3" key="1">
    <citation type="submission" date="2019-04" db="EMBL/GenBank/DDBJ databases">
        <title>Genome sequence of Pelagicola litoralis CL-ES2.</title>
        <authorList>
            <person name="Cao J."/>
        </authorList>
    </citation>
    <scope>NUCLEOTIDE SEQUENCE [LARGE SCALE GENOMIC DNA]</scope>
    <source>
        <strain evidence="2 3">CL-ES2</strain>
    </source>
</reference>
<gene>
    <name evidence="2" type="ORF">FAP39_06680</name>
</gene>
<keyword evidence="1" id="KW-0812">Transmembrane</keyword>
<keyword evidence="3" id="KW-1185">Reference proteome</keyword>
<dbReference type="EMBL" id="SULI01000005">
    <property type="protein sequence ID" value="TKZ21419.1"/>
    <property type="molecule type" value="Genomic_DNA"/>
</dbReference>
<dbReference type="RefSeq" id="WP_138015622.1">
    <property type="nucleotide sequence ID" value="NZ_SULI01000005.1"/>
</dbReference>
<protein>
    <recommendedName>
        <fullName evidence="4">Tetratricopeptide repeat protein</fullName>
    </recommendedName>
</protein>
<proteinExistence type="predicted"/>
<dbReference type="OrthoDB" id="7173339at2"/>
<feature type="transmembrane region" description="Helical" evidence="1">
    <location>
        <begin position="27"/>
        <end position="45"/>
    </location>
</feature>
<evidence type="ECO:0000313" key="3">
    <source>
        <dbReference type="Proteomes" id="UP000306575"/>
    </source>
</evidence>
<organism evidence="2 3">
    <name type="scientific">Shimia litoralis</name>
    <dbReference type="NCBI Taxonomy" id="420403"/>
    <lineage>
        <taxon>Bacteria</taxon>
        <taxon>Pseudomonadati</taxon>
        <taxon>Pseudomonadota</taxon>
        <taxon>Alphaproteobacteria</taxon>
        <taxon>Rhodobacterales</taxon>
        <taxon>Roseobacteraceae</taxon>
    </lineage>
</organism>
<dbReference type="AlphaFoldDB" id="A0A4U7N6B9"/>
<dbReference type="Proteomes" id="UP000306575">
    <property type="component" value="Unassembled WGS sequence"/>
</dbReference>
<accession>A0A4U7N6B9</accession>
<keyword evidence="1" id="KW-0472">Membrane</keyword>
<comment type="caution">
    <text evidence="2">The sequence shown here is derived from an EMBL/GenBank/DDBJ whole genome shotgun (WGS) entry which is preliminary data.</text>
</comment>
<sequence length="226" mass="24306">MSDTDSFIEEVTEEVRRDRLFGYMRRYGWIAVGAVVLIVGGAAWNEWRKAEAMERAQATGDAIFAAVDQEENAARVKALQALDVPSTDAQVVVDFLEASHQVIEGDSAAAADTLDALAASGTDMPEIYRQIAAFKSVTARGSDMPVAERRVILESMAAPGAPLALLAQEQLAILDLEEGKTDDALVKLQALIQDAEATESLRRRATQLIVALGGELPERPVQAVGQ</sequence>
<keyword evidence="1" id="KW-1133">Transmembrane helix</keyword>
<evidence type="ECO:0000313" key="2">
    <source>
        <dbReference type="EMBL" id="TKZ21419.1"/>
    </source>
</evidence>
<evidence type="ECO:0000256" key="1">
    <source>
        <dbReference type="SAM" id="Phobius"/>
    </source>
</evidence>
<evidence type="ECO:0008006" key="4">
    <source>
        <dbReference type="Google" id="ProtNLM"/>
    </source>
</evidence>
<name>A0A4U7N6B9_9RHOB</name>